<reference evidence="2" key="1">
    <citation type="submission" date="2023-02" db="EMBL/GenBank/DDBJ databases">
        <title>Genome of toxic invasive species Heracleum sosnowskyi carries increased number of genes despite the absence of recent whole-genome duplications.</title>
        <authorList>
            <person name="Schelkunov M."/>
            <person name="Shtratnikova V."/>
            <person name="Makarenko M."/>
            <person name="Klepikova A."/>
            <person name="Omelchenko D."/>
            <person name="Novikova G."/>
            <person name="Obukhova E."/>
            <person name="Bogdanov V."/>
            <person name="Penin A."/>
            <person name="Logacheva M."/>
        </authorList>
    </citation>
    <scope>NUCLEOTIDE SEQUENCE</scope>
    <source>
        <strain evidence="2">Hsosn_3</strain>
        <tissue evidence="2">Leaf</tissue>
    </source>
</reference>
<protein>
    <recommendedName>
        <fullName evidence="1">MULE transposase domain-containing protein</fullName>
    </recommendedName>
</protein>
<comment type="caution">
    <text evidence="2">The sequence shown here is derived from an EMBL/GenBank/DDBJ whole genome shotgun (WGS) entry which is preliminary data.</text>
</comment>
<sequence>MLAGKGYSVSKFFEEHNHELASESKKHFLRSNRSMTDLHMKFVFDANLTNIGPTRAFTIFKAMCGSYGDVGATSVDFKNWARNADARGRESYDLFGDVLSVDTMYHTNKYSMVFVPFIGIDNHGNSITFAAALLDKEDTTNFAWLFEVFLRIMGRPPKCIITDQCPAMRNVIPNIFPKSTIHRFCMWHIVRKFPSKLGTVFCAESPFMEKLK</sequence>
<accession>A0AAD8MBU6</accession>
<name>A0AAD8MBU6_9APIA</name>
<dbReference type="PANTHER" id="PTHR47718:SF18">
    <property type="entry name" value="PROTEIN FAR1-RELATED SEQUENCE 5-LIKE"/>
    <property type="match status" value="1"/>
</dbReference>
<proteinExistence type="predicted"/>
<dbReference type="Proteomes" id="UP001237642">
    <property type="component" value="Unassembled WGS sequence"/>
</dbReference>
<dbReference type="Pfam" id="PF10551">
    <property type="entry name" value="MULE"/>
    <property type="match status" value="1"/>
</dbReference>
<organism evidence="2 3">
    <name type="scientific">Heracleum sosnowskyi</name>
    <dbReference type="NCBI Taxonomy" id="360622"/>
    <lineage>
        <taxon>Eukaryota</taxon>
        <taxon>Viridiplantae</taxon>
        <taxon>Streptophyta</taxon>
        <taxon>Embryophyta</taxon>
        <taxon>Tracheophyta</taxon>
        <taxon>Spermatophyta</taxon>
        <taxon>Magnoliopsida</taxon>
        <taxon>eudicotyledons</taxon>
        <taxon>Gunneridae</taxon>
        <taxon>Pentapetalae</taxon>
        <taxon>asterids</taxon>
        <taxon>campanulids</taxon>
        <taxon>Apiales</taxon>
        <taxon>Apiaceae</taxon>
        <taxon>Apioideae</taxon>
        <taxon>apioid superclade</taxon>
        <taxon>Tordylieae</taxon>
        <taxon>Tordyliinae</taxon>
        <taxon>Heracleum</taxon>
    </lineage>
</organism>
<reference evidence="2" key="2">
    <citation type="submission" date="2023-05" db="EMBL/GenBank/DDBJ databases">
        <authorList>
            <person name="Schelkunov M.I."/>
        </authorList>
    </citation>
    <scope>NUCLEOTIDE SEQUENCE</scope>
    <source>
        <strain evidence="2">Hsosn_3</strain>
        <tissue evidence="2">Leaf</tissue>
    </source>
</reference>
<evidence type="ECO:0000313" key="3">
    <source>
        <dbReference type="Proteomes" id="UP001237642"/>
    </source>
</evidence>
<dbReference type="EMBL" id="JAUIZM010000008">
    <property type="protein sequence ID" value="KAK1369705.1"/>
    <property type="molecule type" value="Genomic_DNA"/>
</dbReference>
<feature type="domain" description="MULE transposase" evidence="1">
    <location>
        <begin position="98"/>
        <end position="191"/>
    </location>
</feature>
<evidence type="ECO:0000259" key="1">
    <source>
        <dbReference type="Pfam" id="PF10551"/>
    </source>
</evidence>
<dbReference type="AlphaFoldDB" id="A0AAD8MBU6"/>
<keyword evidence="3" id="KW-1185">Reference proteome</keyword>
<dbReference type="PANTHER" id="PTHR47718">
    <property type="entry name" value="OS01G0519700 PROTEIN"/>
    <property type="match status" value="1"/>
</dbReference>
<evidence type="ECO:0000313" key="2">
    <source>
        <dbReference type="EMBL" id="KAK1369705.1"/>
    </source>
</evidence>
<gene>
    <name evidence="2" type="ORF">POM88_035797</name>
</gene>
<dbReference type="InterPro" id="IPR018289">
    <property type="entry name" value="MULE_transposase_dom"/>
</dbReference>